<dbReference type="InterPro" id="IPR015947">
    <property type="entry name" value="PUA-like_sf"/>
</dbReference>
<dbReference type="EMBL" id="JACOGG010000032">
    <property type="protein sequence ID" value="MBC3937126.1"/>
    <property type="molecule type" value="Genomic_DNA"/>
</dbReference>
<dbReference type="CDD" id="cd18084">
    <property type="entry name" value="RsmE-like"/>
    <property type="match status" value="1"/>
</dbReference>
<dbReference type="PANTHER" id="PTHR30027:SF3">
    <property type="entry name" value="16S RRNA (URACIL(1498)-N(3))-METHYLTRANSFERASE"/>
    <property type="match status" value="1"/>
</dbReference>
<comment type="caution">
    <text evidence="15">The sequence shown here is derived from an EMBL/GenBank/DDBJ whole genome shotgun (WGS) entry which is preliminary data.</text>
</comment>
<comment type="subcellular location">
    <subcellularLocation>
        <location evidence="1 12">Cytoplasm</location>
    </subcellularLocation>
</comment>
<proteinExistence type="inferred from homology"/>
<dbReference type="Gene3D" id="3.40.1280.10">
    <property type="match status" value="1"/>
</dbReference>
<evidence type="ECO:0000256" key="3">
    <source>
        <dbReference type="ARBA" id="ARBA00012328"/>
    </source>
</evidence>
<evidence type="ECO:0000259" key="13">
    <source>
        <dbReference type="Pfam" id="PF04452"/>
    </source>
</evidence>
<dbReference type="PIRSF" id="PIRSF015601">
    <property type="entry name" value="MTase_slr0722"/>
    <property type="match status" value="1"/>
</dbReference>
<comment type="catalytic activity">
    <reaction evidence="11 12">
        <text>uridine(1498) in 16S rRNA + S-adenosyl-L-methionine = N(3)-methyluridine(1498) in 16S rRNA + S-adenosyl-L-homocysteine + H(+)</text>
        <dbReference type="Rhea" id="RHEA:42920"/>
        <dbReference type="Rhea" id="RHEA-COMP:10283"/>
        <dbReference type="Rhea" id="RHEA-COMP:10284"/>
        <dbReference type="ChEBI" id="CHEBI:15378"/>
        <dbReference type="ChEBI" id="CHEBI:57856"/>
        <dbReference type="ChEBI" id="CHEBI:59789"/>
        <dbReference type="ChEBI" id="CHEBI:65315"/>
        <dbReference type="ChEBI" id="CHEBI:74502"/>
        <dbReference type="EC" id="2.1.1.193"/>
    </reaction>
</comment>
<dbReference type="Proteomes" id="UP000612361">
    <property type="component" value="Unassembled WGS sequence"/>
</dbReference>
<dbReference type="NCBIfam" id="TIGR00046">
    <property type="entry name" value="RsmE family RNA methyltransferase"/>
    <property type="match status" value="1"/>
</dbReference>
<dbReference type="RefSeq" id="WP_186882636.1">
    <property type="nucleotide sequence ID" value="NZ_JACOGG010000032.1"/>
</dbReference>
<name>A0A923I3Q7_9BURK</name>
<evidence type="ECO:0000256" key="10">
    <source>
        <dbReference type="ARBA" id="ARBA00025699"/>
    </source>
</evidence>
<dbReference type="SUPFAM" id="SSF75217">
    <property type="entry name" value="alpha/beta knot"/>
    <property type="match status" value="1"/>
</dbReference>
<evidence type="ECO:0000256" key="7">
    <source>
        <dbReference type="ARBA" id="ARBA00022603"/>
    </source>
</evidence>
<evidence type="ECO:0000313" key="15">
    <source>
        <dbReference type="EMBL" id="MBC3937126.1"/>
    </source>
</evidence>
<evidence type="ECO:0000256" key="5">
    <source>
        <dbReference type="ARBA" id="ARBA00022490"/>
    </source>
</evidence>
<feature type="domain" description="Ribosomal RNA small subunit methyltransferase E methyltransferase" evidence="13">
    <location>
        <begin position="72"/>
        <end position="234"/>
    </location>
</feature>
<dbReference type="InterPro" id="IPR029028">
    <property type="entry name" value="Alpha/beta_knot_MTases"/>
</dbReference>
<dbReference type="GO" id="GO:0070475">
    <property type="term" value="P:rRNA base methylation"/>
    <property type="evidence" value="ECO:0007669"/>
    <property type="project" value="TreeGrafter"/>
</dbReference>
<comment type="function">
    <text evidence="10 12">Specifically methylates the N3 position of the uracil ring of uridine 1498 (m3U1498) in 16S rRNA. Acts on the fully assembled 30S ribosomal subunit.</text>
</comment>
<dbReference type="Pfam" id="PF04452">
    <property type="entry name" value="Methyltrans_RNA"/>
    <property type="match status" value="1"/>
</dbReference>
<keyword evidence="16" id="KW-1185">Reference proteome</keyword>
<dbReference type="InterPro" id="IPR046886">
    <property type="entry name" value="RsmE_MTase_dom"/>
</dbReference>
<evidence type="ECO:0000256" key="8">
    <source>
        <dbReference type="ARBA" id="ARBA00022679"/>
    </source>
</evidence>
<keyword evidence="9 12" id="KW-0949">S-adenosyl-L-methionine</keyword>
<dbReference type="NCBIfam" id="NF008692">
    <property type="entry name" value="PRK11713.1-5"/>
    <property type="match status" value="1"/>
</dbReference>
<dbReference type="GO" id="GO:0070042">
    <property type="term" value="F:rRNA (uridine-N3-)-methyltransferase activity"/>
    <property type="evidence" value="ECO:0007669"/>
    <property type="project" value="TreeGrafter"/>
</dbReference>
<keyword evidence="7 12" id="KW-0489">Methyltransferase</keyword>
<gene>
    <name evidence="15" type="ORF">H8K47_17350</name>
</gene>
<dbReference type="InterPro" id="IPR029026">
    <property type="entry name" value="tRNA_m1G_MTases_N"/>
</dbReference>
<organism evidence="15 16">
    <name type="scientific">Undibacterium rugosum</name>
    <dbReference type="NCBI Taxonomy" id="2762291"/>
    <lineage>
        <taxon>Bacteria</taxon>
        <taxon>Pseudomonadati</taxon>
        <taxon>Pseudomonadota</taxon>
        <taxon>Betaproteobacteria</taxon>
        <taxon>Burkholderiales</taxon>
        <taxon>Oxalobacteraceae</taxon>
        <taxon>Undibacterium</taxon>
    </lineage>
</organism>
<keyword evidence="8 12" id="KW-0808">Transferase</keyword>
<evidence type="ECO:0000313" key="16">
    <source>
        <dbReference type="Proteomes" id="UP000612361"/>
    </source>
</evidence>
<dbReference type="SUPFAM" id="SSF88697">
    <property type="entry name" value="PUA domain-like"/>
    <property type="match status" value="1"/>
</dbReference>
<dbReference type="Gene3D" id="2.40.240.20">
    <property type="entry name" value="Hypothetical PUA domain-like, domain 1"/>
    <property type="match status" value="1"/>
</dbReference>
<evidence type="ECO:0000256" key="2">
    <source>
        <dbReference type="ARBA" id="ARBA00005528"/>
    </source>
</evidence>
<dbReference type="Pfam" id="PF20260">
    <property type="entry name" value="PUA_4"/>
    <property type="match status" value="1"/>
</dbReference>
<sequence>MPRFYCPLPLAIGAMIDLPTDVAHHVFVLRLQSGDNIELMNGEGGSYIATLAQIEKKRASAEVKLFLPEEVELPYALNLAQALPEGSKMDWIIEKAVELGVSSIQPLAARRSVVKLSTERAEKKMQHWQGVIIAASEQCGRNRLAQLNEPQDITQWLTQTDMHQRIMLSPRAESSLADWARHHPPQPISLLIGPEGGLSAEEEALATRQGVLSLSMGPRILRTETAGLAAIAILNAAWGGM</sequence>
<feature type="domain" description="Ribosomal RNA small subunit methyltransferase E PUA-like" evidence="14">
    <location>
        <begin position="19"/>
        <end position="63"/>
    </location>
</feature>
<dbReference type="PANTHER" id="PTHR30027">
    <property type="entry name" value="RIBOSOMAL RNA SMALL SUBUNIT METHYLTRANSFERASE E"/>
    <property type="match status" value="1"/>
</dbReference>
<evidence type="ECO:0000256" key="4">
    <source>
        <dbReference type="ARBA" id="ARBA00013673"/>
    </source>
</evidence>
<evidence type="ECO:0000256" key="12">
    <source>
        <dbReference type="PIRNR" id="PIRNR015601"/>
    </source>
</evidence>
<evidence type="ECO:0000256" key="9">
    <source>
        <dbReference type="ARBA" id="ARBA00022691"/>
    </source>
</evidence>
<reference evidence="15" key="1">
    <citation type="submission" date="2020-08" db="EMBL/GenBank/DDBJ databases">
        <title>Novel species isolated from subtropical streams in China.</title>
        <authorList>
            <person name="Lu H."/>
        </authorList>
    </citation>
    <scope>NUCLEOTIDE SEQUENCE</scope>
    <source>
        <strain evidence="15">CY7W</strain>
    </source>
</reference>
<keyword evidence="5 12" id="KW-0963">Cytoplasm</keyword>
<protein>
    <recommendedName>
        <fullName evidence="4 12">Ribosomal RNA small subunit methyltransferase E</fullName>
        <ecNumber evidence="3 12">2.1.1.193</ecNumber>
    </recommendedName>
</protein>
<dbReference type="EC" id="2.1.1.193" evidence="3 12"/>
<dbReference type="InterPro" id="IPR006700">
    <property type="entry name" value="RsmE"/>
</dbReference>
<dbReference type="AlphaFoldDB" id="A0A923I3Q7"/>
<evidence type="ECO:0000259" key="14">
    <source>
        <dbReference type="Pfam" id="PF20260"/>
    </source>
</evidence>
<evidence type="ECO:0000256" key="1">
    <source>
        <dbReference type="ARBA" id="ARBA00004496"/>
    </source>
</evidence>
<keyword evidence="6 12" id="KW-0698">rRNA processing</keyword>
<evidence type="ECO:0000256" key="6">
    <source>
        <dbReference type="ARBA" id="ARBA00022552"/>
    </source>
</evidence>
<dbReference type="GO" id="GO:0005737">
    <property type="term" value="C:cytoplasm"/>
    <property type="evidence" value="ECO:0007669"/>
    <property type="project" value="UniProtKB-SubCell"/>
</dbReference>
<evidence type="ECO:0000256" key="11">
    <source>
        <dbReference type="ARBA" id="ARBA00047944"/>
    </source>
</evidence>
<accession>A0A923I3Q7</accession>
<comment type="similarity">
    <text evidence="2 12">Belongs to the RNA methyltransferase RsmE family.</text>
</comment>
<dbReference type="InterPro" id="IPR046887">
    <property type="entry name" value="RsmE_PUA-like"/>
</dbReference>